<evidence type="ECO:0000256" key="4">
    <source>
        <dbReference type="PROSITE-ProRule" id="PRU00335"/>
    </source>
</evidence>
<dbReference type="PANTHER" id="PTHR30055:SF234">
    <property type="entry name" value="HTH-TYPE TRANSCRIPTIONAL REGULATOR BETI"/>
    <property type="match status" value="1"/>
</dbReference>
<dbReference type="InterPro" id="IPR009057">
    <property type="entry name" value="Homeodomain-like_sf"/>
</dbReference>
<evidence type="ECO:0000256" key="1">
    <source>
        <dbReference type="ARBA" id="ARBA00023015"/>
    </source>
</evidence>
<sequence length="189" mass="20945">MIDVPRRTRMSSAASRAALLDAVHALSRDKGIDQVSVDEIACKAGLHKVAVYRLFGSRQALLLEYVLRHCNVLRTMFDEACEAQPGDARSQILHVFARLSPGLIGSIQAMQTQCTRRDDAIAHLLDNESISLREHLTKLCIGMNAREPDVLSFALFSVWQGVAFNAWTGAEIPSPDALTKLIERLLNTY</sequence>
<keyword evidence="2 4" id="KW-0238">DNA-binding</keyword>
<gene>
    <name evidence="6" type="ORF">BRPE64_CCDS03090</name>
</gene>
<dbReference type="InterPro" id="IPR050109">
    <property type="entry name" value="HTH-type_TetR-like_transc_reg"/>
</dbReference>
<protein>
    <submittedName>
        <fullName evidence="6">TetR family transcriptional regulator</fullName>
    </submittedName>
</protein>
<dbReference type="KEGG" id="buo:BRPE64_CCDS03090"/>
<dbReference type="PROSITE" id="PS50977">
    <property type="entry name" value="HTH_TETR_2"/>
    <property type="match status" value="1"/>
</dbReference>
<dbReference type="PATRIC" id="fig|758793.3.peg.4630"/>
<dbReference type="OrthoDB" id="9089941at2"/>
<dbReference type="STRING" id="758793.BRPE64_CCDS03090"/>
<dbReference type="PRINTS" id="PR00455">
    <property type="entry name" value="HTHTETR"/>
</dbReference>
<evidence type="ECO:0000256" key="2">
    <source>
        <dbReference type="ARBA" id="ARBA00023125"/>
    </source>
</evidence>
<dbReference type="Proteomes" id="UP000013966">
    <property type="component" value="Chromosome 3"/>
</dbReference>
<keyword evidence="3" id="KW-0804">Transcription</keyword>
<reference evidence="6 7" key="2">
    <citation type="journal article" date="2018" name="Int. J. Syst. Evol. Microbiol.">
        <title>Burkholderia insecticola sp. nov., a gut symbiotic bacterium of the bean bug Riptortus pedestris.</title>
        <authorList>
            <person name="Takeshita K."/>
            <person name="Tamaki H."/>
            <person name="Ohbayashi T."/>
            <person name="Meng X.-Y."/>
            <person name="Sone T."/>
            <person name="Mitani Y."/>
            <person name="Peeters C."/>
            <person name="Kikuchi Y."/>
            <person name="Vandamme P."/>
        </authorList>
    </citation>
    <scope>NUCLEOTIDE SEQUENCE [LARGE SCALE GENOMIC DNA]</scope>
    <source>
        <strain evidence="6">RPE64</strain>
    </source>
</reference>
<dbReference type="HOGENOM" id="CLU_1438577_0_0_4"/>
<dbReference type="Gene3D" id="1.10.357.10">
    <property type="entry name" value="Tetracycline Repressor, domain 2"/>
    <property type="match status" value="1"/>
</dbReference>
<feature type="DNA-binding region" description="H-T-H motif" evidence="4">
    <location>
        <begin position="36"/>
        <end position="55"/>
    </location>
</feature>
<feature type="domain" description="HTH tetR-type" evidence="5">
    <location>
        <begin position="13"/>
        <end position="73"/>
    </location>
</feature>
<evidence type="ECO:0000256" key="3">
    <source>
        <dbReference type="ARBA" id="ARBA00023163"/>
    </source>
</evidence>
<dbReference type="Pfam" id="PF00440">
    <property type="entry name" value="TetR_N"/>
    <property type="match status" value="1"/>
</dbReference>
<dbReference type="SUPFAM" id="SSF46689">
    <property type="entry name" value="Homeodomain-like"/>
    <property type="match status" value="1"/>
</dbReference>
<reference evidence="6 7" key="1">
    <citation type="journal article" date="2013" name="Genome Announc.">
        <title>Complete Genome Sequence of Burkholderia sp. Strain RPE64, Bacterial Symbiont of the Bean Bug Riptortus pedestris.</title>
        <authorList>
            <person name="Shibata T.F."/>
            <person name="Maeda T."/>
            <person name="Nikoh N."/>
            <person name="Yamaguchi K."/>
            <person name="Oshima K."/>
            <person name="Hattori M."/>
            <person name="Nishiyama T."/>
            <person name="Hasebe M."/>
            <person name="Fukatsu T."/>
            <person name="Kikuchi Y."/>
            <person name="Shigenobu S."/>
        </authorList>
    </citation>
    <scope>NUCLEOTIDE SEQUENCE [LARGE SCALE GENOMIC DNA]</scope>
</reference>
<dbReference type="InterPro" id="IPR001647">
    <property type="entry name" value="HTH_TetR"/>
</dbReference>
<dbReference type="GO" id="GO:0000976">
    <property type="term" value="F:transcription cis-regulatory region binding"/>
    <property type="evidence" value="ECO:0007669"/>
    <property type="project" value="TreeGrafter"/>
</dbReference>
<keyword evidence="7" id="KW-1185">Reference proteome</keyword>
<evidence type="ECO:0000313" key="7">
    <source>
        <dbReference type="Proteomes" id="UP000013966"/>
    </source>
</evidence>
<proteinExistence type="predicted"/>
<evidence type="ECO:0000313" key="6">
    <source>
        <dbReference type="EMBL" id="BAN26392.1"/>
    </source>
</evidence>
<dbReference type="EMBL" id="AP013060">
    <property type="protein sequence ID" value="BAN26392.1"/>
    <property type="molecule type" value="Genomic_DNA"/>
</dbReference>
<name>R4X3I1_9BURK</name>
<dbReference type="AlphaFoldDB" id="R4X3I1"/>
<dbReference type="PANTHER" id="PTHR30055">
    <property type="entry name" value="HTH-TYPE TRANSCRIPTIONAL REGULATOR RUTR"/>
    <property type="match status" value="1"/>
</dbReference>
<dbReference type="GO" id="GO:0003700">
    <property type="term" value="F:DNA-binding transcription factor activity"/>
    <property type="evidence" value="ECO:0007669"/>
    <property type="project" value="TreeGrafter"/>
</dbReference>
<accession>R4X3I1</accession>
<evidence type="ECO:0000259" key="5">
    <source>
        <dbReference type="PROSITE" id="PS50977"/>
    </source>
</evidence>
<organism evidence="6 7">
    <name type="scientific">Caballeronia insecticola</name>
    <dbReference type="NCBI Taxonomy" id="758793"/>
    <lineage>
        <taxon>Bacteria</taxon>
        <taxon>Pseudomonadati</taxon>
        <taxon>Pseudomonadota</taxon>
        <taxon>Betaproteobacteria</taxon>
        <taxon>Burkholderiales</taxon>
        <taxon>Burkholderiaceae</taxon>
        <taxon>Caballeronia</taxon>
    </lineage>
</organism>
<keyword evidence="1" id="KW-0805">Transcription regulation</keyword>